<evidence type="ECO:0008006" key="3">
    <source>
        <dbReference type="Google" id="ProtNLM"/>
    </source>
</evidence>
<evidence type="ECO:0000313" key="2">
    <source>
        <dbReference type="Proteomes" id="UP001382904"/>
    </source>
</evidence>
<keyword evidence="2" id="KW-1185">Reference proteome</keyword>
<evidence type="ECO:0000313" key="1">
    <source>
        <dbReference type="EMBL" id="MEJ8645274.1"/>
    </source>
</evidence>
<accession>A0ABU8UBK5</accession>
<name>A0ABU8UBK5_9ACTN</name>
<sequence>MSAYSPLLQPGTPVPTYSLGLSLGAARLTLADQQGANIYDAQAMVHAAVTLAIALRDLVASLDAEGSE</sequence>
<proteinExistence type="predicted"/>
<dbReference type="Proteomes" id="UP001382904">
    <property type="component" value="Unassembled WGS sequence"/>
</dbReference>
<protein>
    <recommendedName>
        <fullName evidence="3">DUF3077 domain-containing protein</fullName>
    </recommendedName>
</protein>
<reference evidence="1 2" key="1">
    <citation type="submission" date="2024-03" db="EMBL/GenBank/DDBJ databases">
        <title>Novel Streptomyces species of biotechnological and ecological value are a feature of Machair soil.</title>
        <authorList>
            <person name="Prole J.R."/>
            <person name="Goodfellow M."/>
            <person name="Allenby N."/>
            <person name="Ward A.C."/>
        </authorList>
    </citation>
    <scope>NUCLEOTIDE SEQUENCE [LARGE SCALE GENOMIC DNA]</scope>
    <source>
        <strain evidence="1 2">MS1.HAVA.3</strain>
    </source>
</reference>
<organism evidence="1 2">
    <name type="scientific">Streptomyces caledonius</name>
    <dbReference type="NCBI Taxonomy" id="3134107"/>
    <lineage>
        <taxon>Bacteria</taxon>
        <taxon>Bacillati</taxon>
        <taxon>Actinomycetota</taxon>
        <taxon>Actinomycetes</taxon>
        <taxon>Kitasatosporales</taxon>
        <taxon>Streptomycetaceae</taxon>
        <taxon>Streptomyces</taxon>
    </lineage>
</organism>
<dbReference type="EMBL" id="JBBKAM010000002">
    <property type="protein sequence ID" value="MEJ8645274.1"/>
    <property type="molecule type" value="Genomic_DNA"/>
</dbReference>
<comment type="caution">
    <text evidence="1">The sequence shown here is derived from an EMBL/GenBank/DDBJ whole genome shotgun (WGS) entry which is preliminary data.</text>
</comment>
<gene>
    <name evidence="1" type="ORF">WKI68_36880</name>
</gene>